<dbReference type="Pfam" id="PF24750">
    <property type="entry name" value="b-prop_At3g26010-like"/>
    <property type="match status" value="1"/>
</dbReference>
<dbReference type="Pfam" id="PF00646">
    <property type="entry name" value="F-box"/>
    <property type="match status" value="1"/>
</dbReference>
<dbReference type="Gene3D" id="1.20.1280.50">
    <property type="match status" value="1"/>
</dbReference>
<accession>A0AAV2DT55</accession>
<dbReference type="InterPro" id="IPR056592">
    <property type="entry name" value="Beta-prop_At3g26010-like"/>
</dbReference>
<dbReference type="AlphaFoldDB" id="A0AAV2DT55"/>
<evidence type="ECO:0008006" key="5">
    <source>
        <dbReference type="Google" id="ProtNLM"/>
    </source>
</evidence>
<keyword evidence="4" id="KW-1185">Reference proteome</keyword>
<dbReference type="Proteomes" id="UP001497516">
    <property type="component" value="Chromosome 3"/>
</dbReference>
<dbReference type="EMBL" id="OZ034816">
    <property type="protein sequence ID" value="CAL1376729.1"/>
    <property type="molecule type" value="Genomic_DNA"/>
</dbReference>
<evidence type="ECO:0000313" key="3">
    <source>
        <dbReference type="EMBL" id="CAL1376729.1"/>
    </source>
</evidence>
<evidence type="ECO:0000313" key="4">
    <source>
        <dbReference type="Proteomes" id="UP001497516"/>
    </source>
</evidence>
<dbReference type="InterPro" id="IPR001810">
    <property type="entry name" value="F-box_dom"/>
</dbReference>
<dbReference type="PANTHER" id="PTHR35546:SF130">
    <property type="entry name" value="EXPRESSED PROTEIN"/>
    <property type="match status" value="1"/>
</dbReference>
<evidence type="ECO:0000259" key="1">
    <source>
        <dbReference type="Pfam" id="PF00646"/>
    </source>
</evidence>
<sequence length="422" mass="48083">MPRRRSFPGDNPPSPISKLGDDLLFEILIRLPNPRSACLSKAVCKQWRSVVSKPCFSRRFLSHHQSKNKPPPPKLILSADSLLSFLPVPRLLPDEEFVVFDCFKDLLLCGFGRRANPELARSYLLCNPFTEQWVALPLAPERPVGLSRESARLVCEPLISDSHDLGGGYDYRLRVVFIYQDRNSVKLDMFCSESGDWTKEAGVVNGYRMSLMQDVVSCNGVLYASYLRAEDEDAMLYTPLIARLNPFRLDIPLARIDVSPLSNLEYWNISISQGALHLTVFEHIRPMVLSVWRLNEDGKHWRKVCEGPVKSSPGDDYKFGNLYVPTLHPEKPEIAYFTYTGQGDKNCHLSCNVGSGGELEFVSKITQYITGWRVFEPKVHCWPTPIPRYQKLRARYDGSYSCWVQSNEPVTSSMTELNNLKR</sequence>
<dbReference type="PANTHER" id="PTHR35546">
    <property type="entry name" value="F-BOX PROTEIN INTERACTION DOMAIN PROTEIN-RELATED"/>
    <property type="match status" value="1"/>
</dbReference>
<feature type="domain" description="F-box protein At3g26010-like beta-propeller" evidence="2">
    <location>
        <begin position="81"/>
        <end position="353"/>
    </location>
</feature>
<dbReference type="InterPro" id="IPR036047">
    <property type="entry name" value="F-box-like_dom_sf"/>
</dbReference>
<dbReference type="SUPFAM" id="SSF81383">
    <property type="entry name" value="F-box domain"/>
    <property type="match status" value="1"/>
</dbReference>
<gene>
    <name evidence="3" type="ORF">LTRI10_LOCUS18439</name>
</gene>
<reference evidence="3 4" key="1">
    <citation type="submission" date="2024-04" db="EMBL/GenBank/DDBJ databases">
        <authorList>
            <person name="Fracassetti M."/>
        </authorList>
    </citation>
    <scope>NUCLEOTIDE SEQUENCE [LARGE SCALE GENOMIC DNA]</scope>
</reference>
<proteinExistence type="predicted"/>
<feature type="domain" description="F-box" evidence="1">
    <location>
        <begin position="16"/>
        <end position="57"/>
    </location>
</feature>
<organism evidence="3 4">
    <name type="scientific">Linum trigynum</name>
    <dbReference type="NCBI Taxonomy" id="586398"/>
    <lineage>
        <taxon>Eukaryota</taxon>
        <taxon>Viridiplantae</taxon>
        <taxon>Streptophyta</taxon>
        <taxon>Embryophyta</taxon>
        <taxon>Tracheophyta</taxon>
        <taxon>Spermatophyta</taxon>
        <taxon>Magnoliopsida</taxon>
        <taxon>eudicotyledons</taxon>
        <taxon>Gunneridae</taxon>
        <taxon>Pentapetalae</taxon>
        <taxon>rosids</taxon>
        <taxon>fabids</taxon>
        <taxon>Malpighiales</taxon>
        <taxon>Linaceae</taxon>
        <taxon>Linum</taxon>
    </lineage>
</organism>
<evidence type="ECO:0000259" key="2">
    <source>
        <dbReference type="Pfam" id="PF24750"/>
    </source>
</evidence>
<name>A0AAV2DT55_9ROSI</name>
<protein>
    <recommendedName>
        <fullName evidence="5">F-box domain-containing protein</fullName>
    </recommendedName>
</protein>
<dbReference type="InterPro" id="IPR055290">
    <property type="entry name" value="At3g26010-like"/>
</dbReference>